<accession>A0AAP7A3P6</accession>
<sequence>MDKSLLETTYFWSPSVTWELEKDQLRVATVTYSDMMPSLFPDFFFITQKGVRLSDLINSFPHADTDKLDAFIKDLIRNKILVDRLLSPQELYFSQNKIFHNPYSEETFVDPQKYDEFKTKQLTRSFPNVMSYSLALDASEIPLEIRRRKSYRKFDEKNKVPFSAFSQLLSAFRQNRTEHGMKYNYATAGGLYPIDLFCYVKDCRVEQVKAGLYYYNPVIHEIQLVSSTCVITEDAHYFMNQEIFQSSAISLFMVYDANVTMPKYGGMGYYFASIDTGIMVQLLTQVAELNQMGLCSIGEMNFRKIEKYFKFTPNHMLIHSVELGLKPAE</sequence>
<dbReference type="GO" id="GO:0016491">
    <property type="term" value="F:oxidoreductase activity"/>
    <property type="evidence" value="ECO:0007669"/>
    <property type="project" value="InterPro"/>
</dbReference>
<dbReference type="CDD" id="cd02142">
    <property type="entry name" value="McbC_SagB-like_oxidoreductase"/>
    <property type="match status" value="1"/>
</dbReference>
<organism evidence="2 3">
    <name type="scientific">Paenibacillus alvei</name>
    <name type="common">Bacillus alvei</name>
    <dbReference type="NCBI Taxonomy" id="44250"/>
    <lineage>
        <taxon>Bacteria</taxon>
        <taxon>Bacillati</taxon>
        <taxon>Bacillota</taxon>
        <taxon>Bacilli</taxon>
        <taxon>Bacillales</taxon>
        <taxon>Paenibacillaceae</taxon>
        <taxon>Paenibacillus</taxon>
    </lineage>
</organism>
<dbReference type="NCBIfam" id="TIGR03605">
    <property type="entry name" value="antibiot_sagB"/>
    <property type="match status" value="1"/>
</dbReference>
<dbReference type="Gene3D" id="3.40.109.10">
    <property type="entry name" value="NADH Oxidase"/>
    <property type="match status" value="1"/>
</dbReference>
<evidence type="ECO:0000259" key="1">
    <source>
        <dbReference type="Pfam" id="PF00881"/>
    </source>
</evidence>
<name>A0AAP7A3P6_PAEAL</name>
<comment type="caution">
    <text evidence="2">The sequence shown here is derived from an EMBL/GenBank/DDBJ whole genome shotgun (WGS) entry which is preliminary data.</text>
</comment>
<dbReference type="RefSeq" id="WP_171419909.1">
    <property type="nucleotide sequence ID" value="NZ_JABFOR010000070.1"/>
</dbReference>
<dbReference type="Proteomes" id="UP000552038">
    <property type="component" value="Unassembled WGS sequence"/>
</dbReference>
<gene>
    <name evidence="2" type="ORF">HMI46_26360</name>
</gene>
<dbReference type="InterPro" id="IPR052544">
    <property type="entry name" value="Bacteriocin_Proc_Enz"/>
</dbReference>
<dbReference type="Pfam" id="PF00881">
    <property type="entry name" value="Nitroreductase"/>
    <property type="match status" value="1"/>
</dbReference>
<dbReference type="PANTHER" id="PTHR43745:SF2">
    <property type="entry name" value="NITROREDUCTASE MJ1384-RELATED"/>
    <property type="match status" value="1"/>
</dbReference>
<feature type="domain" description="Nitroreductase" evidence="1">
    <location>
        <begin position="145"/>
        <end position="316"/>
    </location>
</feature>
<protein>
    <submittedName>
        <fullName evidence="2">SagB/ThcOx family dehydrogenase</fullName>
    </submittedName>
</protein>
<dbReference type="EMBL" id="JABFOR010000070">
    <property type="protein sequence ID" value="NOJ74039.1"/>
    <property type="molecule type" value="Genomic_DNA"/>
</dbReference>
<evidence type="ECO:0000313" key="2">
    <source>
        <dbReference type="EMBL" id="NOJ74039.1"/>
    </source>
</evidence>
<proteinExistence type="predicted"/>
<dbReference type="AlphaFoldDB" id="A0AAP7A3P6"/>
<evidence type="ECO:0000313" key="3">
    <source>
        <dbReference type="Proteomes" id="UP000552038"/>
    </source>
</evidence>
<reference evidence="2 3" key="1">
    <citation type="submission" date="2020-05" db="EMBL/GenBank/DDBJ databases">
        <title>Whole genome sequencing and identification of novel metabolites from Paenibacillus alvei strain JR949.</title>
        <authorList>
            <person name="Rajendhran J."/>
            <person name="Sree Pranav P."/>
            <person name="Mahalakshmi B."/>
            <person name="Karthikeyan R."/>
        </authorList>
    </citation>
    <scope>NUCLEOTIDE SEQUENCE [LARGE SCALE GENOMIC DNA]</scope>
    <source>
        <strain evidence="2 3">JR949</strain>
    </source>
</reference>
<dbReference type="InterPro" id="IPR000415">
    <property type="entry name" value="Nitroreductase-like"/>
</dbReference>
<dbReference type="InterPro" id="IPR029479">
    <property type="entry name" value="Nitroreductase"/>
</dbReference>
<dbReference type="InterPro" id="IPR020051">
    <property type="entry name" value="SagB-type_dehydrogenase"/>
</dbReference>
<dbReference type="PANTHER" id="PTHR43745">
    <property type="entry name" value="NITROREDUCTASE MJ1384-RELATED"/>
    <property type="match status" value="1"/>
</dbReference>
<dbReference type="SUPFAM" id="SSF55469">
    <property type="entry name" value="FMN-dependent nitroreductase-like"/>
    <property type="match status" value="1"/>
</dbReference>